<organism evidence="1 2">
    <name type="scientific">Periplaneta americana</name>
    <name type="common">American cockroach</name>
    <name type="synonym">Blatta americana</name>
    <dbReference type="NCBI Taxonomy" id="6978"/>
    <lineage>
        <taxon>Eukaryota</taxon>
        <taxon>Metazoa</taxon>
        <taxon>Ecdysozoa</taxon>
        <taxon>Arthropoda</taxon>
        <taxon>Hexapoda</taxon>
        <taxon>Insecta</taxon>
        <taxon>Pterygota</taxon>
        <taxon>Neoptera</taxon>
        <taxon>Polyneoptera</taxon>
        <taxon>Dictyoptera</taxon>
        <taxon>Blattodea</taxon>
        <taxon>Blattoidea</taxon>
        <taxon>Blattidae</taxon>
        <taxon>Blattinae</taxon>
        <taxon>Periplaneta</taxon>
    </lineage>
</organism>
<keyword evidence="2" id="KW-1185">Reference proteome</keyword>
<evidence type="ECO:0000313" key="2">
    <source>
        <dbReference type="Proteomes" id="UP001148838"/>
    </source>
</evidence>
<comment type="caution">
    <text evidence="1">The sequence shown here is derived from an EMBL/GenBank/DDBJ whole genome shotgun (WGS) entry which is preliminary data.</text>
</comment>
<reference evidence="1 2" key="1">
    <citation type="journal article" date="2022" name="Allergy">
        <title>Genome assembly and annotation of Periplaneta americana reveal a comprehensive cockroach allergen profile.</title>
        <authorList>
            <person name="Wang L."/>
            <person name="Xiong Q."/>
            <person name="Saelim N."/>
            <person name="Wang L."/>
            <person name="Nong W."/>
            <person name="Wan A.T."/>
            <person name="Shi M."/>
            <person name="Liu X."/>
            <person name="Cao Q."/>
            <person name="Hui J.H.L."/>
            <person name="Sookrung N."/>
            <person name="Leung T.F."/>
            <person name="Tungtrongchitr A."/>
            <person name="Tsui S.K.W."/>
        </authorList>
    </citation>
    <scope>NUCLEOTIDE SEQUENCE [LARGE SCALE GENOMIC DNA]</scope>
    <source>
        <strain evidence="1">PWHHKU_190912</strain>
    </source>
</reference>
<proteinExistence type="predicted"/>
<accession>A0ABQ8SJM6</accession>
<gene>
    <name evidence="1" type="ORF">ANN_16393</name>
</gene>
<sequence>MEYSVTSTVVTRYESMQLRSLRQSERTTEGYTGITNKNELHKRKGQKFYEVKQAARLKSRKSEYKEAICMDFQKNYQFQTFQLLRSIIIDSCPFILVTYIRCQQEYIYDQSKGSDEVCCKLWHHCMNIVPSCVGELLIFYDSCSGQNRNFTVFRFCHYVVHTKKRFDAQGIIFPTRGHSYLECDKNMGLVNQRARCEVPDDWRQEIANSRRKPNHSSL</sequence>
<protein>
    <submittedName>
        <fullName evidence="1">Uncharacterized protein</fullName>
    </submittedName>
</protein>
<name>A0ABQ8SJM6_PERAM</name>
<dbReference type="Proteomes" id="UP001148838">
    <property type="component" value="Unassembled WGS sequence"/>
</dbReference>
<dbReference type="EMBL" id="JAJSOF020000027">
    <property type="protein sequence ID" value="KAJ4434074.1"/>
    <property type="molecule type" value="Genomic_DNA"/>
</dbReference>
<evidence type="ECO:0000313" key="1">
    <source>
        <dbReference type="EMBL" id="KAJ4434074.1"/>
    </source>
</evidence>